<name>A0A543Q6K7_ACITH</name>
<dbReference type="RefSeq" id="WP_142088132.1">
    <property type="nucleotide sequence ID" value="NZ_SZUV01000001.1"/>
</dbReference>
<protein>
    <submittedName>
        <fullName evidence="1">Uncharacterized protein</fullName>
    </submittedName>
</protein>
<dbReference type="EMBL" id="SZUV01000001">
    <property type="protein sequence ID" value="TQN51955.1"/>
    <property type="molecule type" value="Genomic_DNA"/>
</dbReference>
<evidence type="ECO:0000313" key="2">
    <source>
        <dbReference type="Proteomes" id="UP000315403"/>
    </source>
</evidence>
<reference evidence="1 2" key="1">
    <citation type="submission" date="2019-03" db="EMBL/GenBank/DDBJ databases">
        <title>New insights into Acidothiobacillus thiooxidans sulfur metabolism through coupled gene expression, solution geochemistry, microscopy and spectroscopy analyses.</title>
        <authorList>
            <person name="Camacho D."/>
            <person name="Frazao R."/>
            <person name="Fouillen A."/>
            <person name="Nanci A."/>
            <person name="Lang B.F."/>
            <person name="Apte S.C."/>
            <person name="Baron C."/>
            <person name="Warren L.A."/>
        </authorList>
    </citation>
    <scope>NUCLEOTIDE SEQUENCE [LARGE SCALE GENOMIC DNA]</scope>
    <source>
        <strain evidence="1 2">ATCC 19377</strain>
    </source>
</reference>
<gene>
    <name evidence="1" type="ORF">DLNHIDIE_01836</name>
</gene>
<dbReference type="Proteomes" id="UP000315403">
    <property type="component" value="Unassembled WGS sequence"/>
</dbReference>
<dbReference type="AlphaFoldDB" id="A0A543Q6K7"/>
<proteinExistence type="predicted"/>
<comment type="caution">
    <text evidence="1">The sequence shown here is derived from an EMBL/GenBank/DDBJ whole genome shotgun (WGS) entry which is preliminary data.</text>
</comment>
<evidence type="ECO:0000313" key="1">
    <source>
        <dbReference type="EMBL" id="TQN51955.1"/>
    </source>
</evidence>
<sequence>MSSDISVNNNYMVIELETYSDASQLISKSIDGYIIKLLFSGEWTRLVENLCKENGNISLETSVVDVYIGNQANSCSLSIGNGCHDHDFVCTVPFLRRYEYHKEGRKLNSGNLLAFCIPINDFTLDKIEEKRNGGDLVISVIICGKITASQTEKKGDNAPSILGDININGEHLISSKPISFRIPKSDWADSLEKAGVCYVPSVENIFCMNELNKSIIDYVKKAKKMYHDGDYDGCVAECRNILETKRLGNKDTKKDQDDDQLTRFKKAFDLIKNLTQLAHHKGEGNPKHNFKKLEAKCILATSISFAELMVEGYFNKEDTTEQQNGDQQ</sequence>
<accession>A0A543Q6K7</accession>
<organism evidence="1 2">
    <name type="scientific">Acidithiobacillus thiooxidans ATCC 19377</name>
    <dbReference type="NCBI Taxonomy" id="637390"/>
    <lineage>
        <taxon>Bacteria</taxon>
        <taxon>Pseudomonadati</taxon>
        <taxon>Pseudomonadota</taxon>
        <taxon>Acidithiobacillia</taxon>
        <taxon>Acidithiobacillales</taxon>
        <taxon>Acidithiobacillaceae</taxon>
        <taxon>Acidithiobacillus</taxon>
    </lineage>
</organism>